<dbReference type="CDD" id="cd16913">
    <property type="entry name" value="YkuD_like"/>
    <property type="match status" value="1"/>
</dbReference>
<keyword evidence="5 7" id="KW-0573">Peptidoglycan synthesis</keyword>
<keyword evidence="6 7" id="KW-0961">Cell wall biogenesis/degradation</keyword>
<dbReference type="InterPro" id="IPR050979">
    <property type="entry name" value="LD-transpeptidase"/>
</dbReference>
<keyword evidence="9" id="KW-0732">Signal</keyword>
<comment type="pathway">
    <text evidence="1 7">Cell wall biogenesis; peptidoglycan biosynthesis.</text>
</comment>
<dbReference type="OrthoDB" id="463216at2"/>
<evidence type="ECO:0000313" key="12">
    <source>
        <dbReference type="Proteomes" id="UP000268623"/>
    </source>
</evidence>
<dbReference type="GO" id="GO:0071555">
    <property type="term" value="P:cell wall organization"/>
    <property type="evidence" value="ECO:0007669"/>
    <property type="project" value="UniProtKB-UniRule"/>
</dbReference>
<feature type="compositionally biased region" description="Basic and acidic residues" evidence="8">
    <location>
        <begin position="146"/>
        <end position="164"/>
    </location>
</feature>
<keyword evidence="3" id="KW-0808">Transferase</keyword>
<comment type="similarity">
    <text evidence="2">Belongs to the YkuD family.</text>
</comment>
<evidence type="ECO:0000256" key="1">
    <source>
        <dbReference type="ARBA" id="ARBA00004752"/>
    </source>
</evidence>
<dbReference type="InterPro" id="IPR038063">
    <property type="entry name" value="Transpep_catalytic_dom"/>
</dbReference>
<dbReference type="GO" id="GO:0018104">
    <property type="term" value="P:peptidoglycan-protein cross-linking"/>
    <property type="evidence" value="ECO:0007669"/>
    <property type="project" value="TreeGrafter"/>
</dbReference>
<feature type="active site" description="Nucleophile" evidence="7">
    <location>
        <position position="113"/>
    </location>
</feature>
<dbReference type="PANTHER" id="PTHR30582:SF2">
    <property type="entry name" value="L,D-TRANSPEPTIDASE YCIB-RELATED"/>
    <property type="match status" value="1"/>
</dbReference>
<dbReference type="GO" id="GO:0008360">
    <property type="term" value="P:regulation of cell shape"/>
    <property type="evidence" value="ECO:0007669"/>
    <property type="project" value="UniProtKB-UniRule"/>
</dbReference>
<dbReference type="AlphaFoldDB" id="A0A3M9XLP7"/>
<dbReference type="Proteomes" id="UP000268623">
    <property type="component" value="Unassembled WGS sequence"/>
</dbReference>
<dbReference type="PROSITE" id="PS52029">
    <property type="entry name" value="LD_TPASE"/>
    <property type="match status" value="1"/>
</dbReference>
<gene>
    <name evidence="11" type="ORF">D1O30_02125</name>
</gene>
<dbReference type="UniPathway" id="UPA00219"/>
<dbReference type="GO" id="GO:0016740">
    <property type="term" value="F:transferase activity"/>
    <property type="evidence" value="ECO:0007669"/>
    <property type="project" value="UniProtKB-KW"/>
</dbReference>
<evidence type="ECO:0000256" key="9">
    <source>
        <dbReference type="SAM" id="SignalP"/>
    </source>
</evidence>
<evidence type="ECO:0000256" key="3">
    <source>
        <dbReference type="ARBA" id="ARBA00022679"/>
    </source>
</evidence>
<proteinExistence type="inferred from homology"/>
<evidence type="ECO:0000313" key="11">
    <source>
        <dbReference type="EMBL" id="RNJ48602.1"/>
    </source>
</evidence>
<feature type="region of interest" description="Disordered" evidence="8">
    <location>
        <begin position="139"/>
        <end position="188"/>
    </location>
</feature>
<evidence type="ECO:0000256" key="5">
    <source>
        <dbReference type="ARBA" id="ARBA00022984"/>
    </source>
</evidence>
<dbReference type="Gene3D" id="2.40.440.10">
    <property type="entry name" value="L,D-transpeptidase catalytic domain-like"/>
    <property type="match status" value="1"/>
</dbReference>
<dbReference type="EMBL" id="QWDD01000001">
    <property type="protein sequence ID" value="RNJ48602.1"/>
    <property type="molecule type" value="Genomic_DNA"/>
</dbReference>
<dbReference type="Pfam" id="PF03734">
    <property type="entry name" value="YkuD"/>
    <property type="match status" value="1"/>
</dbReference>
<dbReference type="SUPFAM" id="SSF141523">
    <property type="entry name" value="L,D-transpeptidase catalytic domain-like"/>
    <property type="match status" value="1"/>
</dbReference>
<protein>
    <submittedName>
        <fullName evidence="11">L,D-transpeptidase</fullName>
    </submittedName>
</protein>
<sequence>MVSVPRLFAALAAAVLFTAAPAGAAVRVRIDLAAQRLEAVTPQGETVNWKISSGRRGYETPTGNYGVMRMEADHHSDEYDQAPMPYAIFFSPRGLAIHGSYERGLGRPLSHGCVRLAVPNARQLFDWVEKHGATIEITGGARRAAGRQEAERQEAERQEAERPRMTRRPRPVYEEPSFGFGMESYSPY</sequence>
<keyword evidence="12" id="KW-1185">Reference proteome</keyword>
<keyword evidence="4 7" id="KW-0133">Cell shape</keyword>
<organism evidence="11 12">
    <name type="scientific">Methylocystis hirsuta</name>
    <dbReference type="NCBI Taxonomy" id="369798"/>
    <lineage>
        <taxon>Bacteria</taxon>
        <taxon>Pseudomonadati</taxon>
        <taxon>Pseudomonadota</taxon>
        <taxon>Alphaproteobacteria</taxon>
        <taxon>Hyphomicrobiales</taxon>
        <taxon>Methylocystaceae</taxon>
        <taxon>Methylocystis</taxon>
    </lineage>
</organism>
<comment type="caution">
    <text evidence="11">The sequence shown here is derived from an EMBL/GenBank/DDBJ whole genome shotgun (WGS) entry which is preliminary data.</text>
</comment>
<evidence type="ECO:0000256" key="4">
    <source>
        <dbReference type="ARBA" id="ARBA00022960"/>
    </source>
</evidence>
<feature type="signal peptide" evidence="9">
    <location>
        <begin position="1"/>
        <end position="24"/>
    </location>
</feature>
<evidence type="ECO:0000256" key="2">
    <source>
        <dbReference type="ARBA" id="ARBA00005992"/>
    </source>
</evidence>
<evidence type="ECO:0000256" key="7">
    <source>
        <dbReference type="PROSITE-ProRule" id="PRU01373"/>
    </source>
</evidence>
<evidence type="ECO:0000259" key="10">
    <source>
        <dbReference type="PROSITE" id="PS52029"/>
    </source>
</evidence>
<evidence type="ECO:0000256" key="6">
    <source>
        <dbReference type="ARBA" id="ARBA00023316"/>
    </source>
</evidence>
<name>A0A3M9XLP7_9HYPH</name>
<feature type="chain" id="PRO_5018271232" evidence="9">
    <location>
        <begin position="25"/>
        <end position="188"/>
    </location>
</feature>
<reference evidence="11 12" key="1">
    <citation type="submission" date="2018-08" db="EMBL/GenBank/DDBJ databases">
        <title>Genome sequence of Methylocystis hirsuta CSC1, a methanotroph able to accumulate PHAs.</title>
        <authorList>
            <person name="Bordel S."/>
            <person name="Rodriguez E."/>
            <person name="Gancedo J."/>
            <person name="Munoz R."/>
        </authorList>
    </citation>
    <scope>NUCLEOTIDE SEQUENCE [LARGE SCALE GENOMIC DNA]</scope>
    <source>
        <strain evidence="11 12">CSC1</strain>
    </source>
</reference>
<feature type="active site" description="Proton donor/acceptor" evidence="7">
    <location>
        <position position="98"/>
    </location>
</feature>
<dbReference type="GO" id="GO:0005576">
    <property type="term" value="C:extracellular region"/>
    <property type="evidence" value="ECO:0007669"/>
    <property type="project" value="TreeGrafter"/>
</dbReference>
<dbReference type="PANTHER" id="PTHR30582">
    <property type="entry name" value="L,D-TRANSPEPTIDASE"/>
    <property type="match status" value="1"/>
</dbReference>
<dbReference type="GO" id="GO:0071972">
    <property type="term" value="F:peptidoglycan L,D-transpeptidase activity"/>
    <property type="evidence" value="ECO:0007669"/>
    <property type="project" value="TreeGrafter"/>
</dbReference>
<accession>A0A3M9XLP7</accession>
<evidence type="ECO:0000256" key="8">
    <source>
        <dbReference type="SAM" id="MobiDB-lite"/>
    </source>
</evidence>
<dbReference type="InterPro" id="IPR005490">
    <property type="entry name" value="LD_TPept_cat_dom"/>
</dbReference>
<feature type="domain" description="L,D-TPase catalytic" evidence="10">
    <location>
        <begin position="26"/>
        <end position="138"/>
    </location>
</feature>